<dbReference type="eggNOG" id="KOG0017">
    <property type="taxonomic scope" value="Eukaryota"/>
</dbReference>
<evidence type="ECO:0000313" key="2">
    <source>
        <dbReference type="Proteomes" id="UP000087171"/>
    </source>
</evidence>
<dbReference type="OrthoDB" id="1909122at2759"/>
<dbReference type="PaxDb" id="3827-XP_004514502.1"/>
<proteinExistence type="predicted"/>
<dbReference type="InterPro" id="IPR056924">
    <property type="entry name" value="SH3_Tf2-1"/>
</dbReference>
<dbReference type="PANTHER" id="PTHR46148:SF60">
    <property type="entry name" value="CHROMO DOMAIN-CONTAINING PROTEIN"/>
    <property type="match status" value="1"/>
</dbReference>
<evidence type="ECO:0000313" key="3">
    <source>
        <dbReference type="RefSeq" id="XP_004514502.1"/>
    </source>
</evidence>
<accession>A0A1S2Z3Q3</accession>
<protein>
    <submittedName>
        <fullName evidence="3">Uncharacterized protein LOC101501157</fullName>
    </submittedName>
</protein>
<organism evidence="2 3">
    <name type="scientific">Cicer arietinum</name>
    <name type="common">Chickpea</name>
    <name type="synonym">Garbanzo</name>
    <dbReference type="NCBI Taxonomy" id="3827"/>
    <lineage>
        <taxon>Eukaryota</taxon>
        <taxon>Viridiplantae</taxon>
        <taxon>Streptophyta</taxon>
        <taxon>Embryophyta</taxon>
        <taxon>Tracheophyta</taxon>
        <taxon>Spermatophyta</taxon>
        <taxon>Magnoliopsida</taxon>
        <taxon>eudicotyledons</taxon>
        <taxon>Gunneridae</taxon>
        <taxon>Pentapetalae</taxon>
        <taxon>rosids</taxon>
        <taxon>fabids</taxon>
        <taxon>Fabales</taxon>
        <taxon>Fabaceae</taxon>
        <taxon>Papilionoideae</taxon>
        <taxon>50 kb inversion clade</taxon>
        <taxon>NPAAA clade</taxon>
        <taxon>Hologalegina</taxon>
        <taxon>IRL clade</taxon>
        <taxon>Cicereae</taxon>
        <taxon>Cicer</taxon>
    </lineage>
</organism>
<feature type="domain" description="Tf2-1-like SH3-like" evidence="1">
    <location>
        <begin position="2"/>
        <end position="63"/>
    </location>
</feature>
<dbReference type="RefSeq" id="XP_004514502.1">
    <property type="nucleotide sequence ID" value="XM_004514445.1"/>
</dbReference>
<dbReference type="STRING" id="3827.A0A1S2Z3Q3"/>
<dbReference type="AlphaFoldDB" id="A0A1S2Z3Q3"/>
<dbReference type="Pfam" id="PF24626">
    <property type="entry name" value="SH3_Tf2-1"/>
    <property type="match status" value="1"/>
</dbReference>
<dbReference type="PANTHER" id="PTHR46148">
    <property type="entry name" value="CHROMO DOMAIN-CONTAINING PROTEIN"/>
    <property type="match status" value="1"/>
</dbReference>
<evidence type="ECO:0000259" key="1">
    <source>
        <dbReference type="Pfam" id="PF24626"/>
    </source>
</evidence>
<sequence length="152" mass="17652">MFLRVTPATGVGRVIKSKKLTPKFIGPYQILKRIDLVAYKVALPPILSLIHDVFRVSQLQKYVPNPSHVIESDEVQLKEDLSFEVLDIDWIERCRNDASKTINVKYEGRKEKKESRGLADFCRHYPSKFHGDVDPEKADKWLQEVEKIFEVI</sequence>
<name>A0A1S2Z3Q3_CICAR</name>
<dbReference type="Proteomes" id="UP000087171">
    <property type="component" value="Unplaced"/>
</dbReference>
<gene>
    <name evidence="3" type="primary">LOC101501157</name>
</gene>
<reference evidence="3" key="1">
    <citation type="submission" date="2025-08" db="UniProtKB">
        <authorList>
            <consortium name="RefSeq"/>
        </authorList>
    </citation>
    <scope>IDENTIFICATION</scope>
    <source>
        <tissue evidence="3">Etiolated seedlings</tissue>
    </source>
</reference>
<keyword evidence="2" id="KW-1185">Reference proteome</keyword>